<dbReference type="InterPro" id="IPR035684">
    <property type="entry name" value="ArgRS_core"/>
</dbReference>
<evidence type="ECO:0000313" key="13">
    <source>
        <dbReference type="EMBL" id="MEK0085243.1"/>
    </source>
</evidence>
<keyword evidence="7 9" id="KW-0030">Aminoacyl-tRNA synthetase</keyword>
<feature type="domain" description="Arginyl tRNA synthetase N-terminal" evidence="12">
    <location>
        <begin position="5"/>
        <end position="94"/>
    </location>
</feature>
<keyword evidence="5 9" id="KW-0067">ATP-binding</keyword>
<dbReference type="PANTHER" id="PTHR11956">
    <property type="entry name" value="ARGINYL-TRNA SYNTHETASE"/>
    <property type="match status" value="1"/>
</dbReference>
<keyword evidence="2 9" id="KW-0963">Cytoplasm</keyword>
<evidence type="ECO:0000256" key="8">
    <source>
        <dbReference type="ARBA" id="ARBA00049339"/>
    </source>
</evidence>
<keyword evidence="3 9" id="KW-0436">Ligase</keyword>
<comment type="subcellular location">
    <subcellularLocation>
        <location evidence="9">Cytoplasm</location>
    </subcellularLocation>
</comment>
<evidence type="ECO:0000256" key="7">
    <source>
        <dbReference type="ARBA" id="ARBA00023146"/>
    </source>
</evidence>
<dbReference type="EC" id="6.1.1.19" evidence="9"/>
<comment type="similarity">
    <text evidence="1 9 10">Belongs to the class-I aminoacyl-tRNA synthetase family.</text>
</comment>
<gene>
    <name evidence="9 13" type="primary">argS</name>
    <name evidence="13" type="ORF">U1T56_18990</name>
</gene>
<dbReference type="InterPro" id="IPR005148">
    <property type="entry name" value="Arg-tRNA-synth_N"/>
</dbReference>
<comment type="caution">
    <text evidence="13">The sequence shown here is derived from an EMBL/GenBank/DDBJ whole genome shotgun (WGS) entry which is preliminary data.</text>
</comment>
<feature type="short sequence motif" description="'HIGH' region" evidence="9">
    <location>
        <begin position="131"/>
        <end position="141"/>
    </location>
</feature>
<dbReference type="InterPro" id="IPR008909">
    <property type="entry name" value="DALR_anticod-bd"/>
</dbReference>
<keyword evidence="4 9" id="KW-0547">Nucleotide-binding</keyword>
<evidence type="ECO:0000256" key="2">
    <source>
        <dbReference type="ARBA" id="ARBA00022490"/>
    </source>
</evidence>
<dbReference type="SMART" id="SM01016">
    <property type="entry name" value="Arg_tRNA_synt_N"/>
    <property type="match status" value="1"/>
</dbReference>
<dbReference type="InterPro" id="IPR001412">
    <property type="entry name" value="aa-tRNA-synth_I_CS"/>
</dbReference>
<evidence type="ECO:0000259" key="11">
    <source>
        <dbReference type="SMART" id="SM00836"/>
    </source>
</evidence>
<dbReference type="Gene3D" id="1.10.730.10">
    <property type="entry name" value="Isoleucyl-tRNA Synthetase, Domain 1"/>
    <property type="match status" value="1"/>
</dbReference>
<feature type="domain" description="DALR anticodon binding" evidence="11">
    <location>
        <begin position="453"/>
        <end position="581"/>
    </location>
</feature>
<comment type="subunit">
    <text evidence="9">Monomer.</text>
</comment>
<reference evidence="13 14" key="1">
    <citation type="submission" date="2024-01" db="EMBL/GenBank/DDBJ databases">
        <title>Multi-omics insights into the function and evolution of sodium benzoate biodegradation pathways in Benzoatithermus flavus gen. nov., sp. nov. from hot spring.</title>
        <authorList>
            <person name="Hu C.-J."/>
            <person name="Li W.-J."/>
        </authorList>
    </citation>
    <scope>NUCLEOTIDE SEQUENCE [LARGE SCALE GENOMIC DNA]</scope>
    <source>
        <strain evidence="13 14">SYSU G07066</strain>
    </source>
</reference>
<sequence length="582" mass="63804">MNPFRELLDLVLDAVGRLQAAGELPPELDLSRVAVEPPRDPAHGEAATNAALVLAKAAGKKPLDLATRLAAALEGAPGIARLGTAAPGFVNLTLTPAFWQRQILTVLEEGPAYGRSDLGEGQKINVEYCSANPTGPLHVGHGRGTVFGDALANVLAHAGYRVTREYYINDGGAQIETLARSLHLRYREALGEAIGPIPTGLYPGEYLIPVAQGIAERDGDRWLRVPEPEWLEAFARIAVDAMMARIRDDLDALGVHHDVFTSERALIEEGRIDEALAFLESQGLLYTGTLPPPKGGKPVEDWEPAPQLLFRATAYGDEIDRPLKRSNGAWTYFAADLAYHLDKFRRGFDLMVDVWGADHGGYVKRMQAAVKALSQGRATLDVRLCQLVNLLDEGRPLKMSKRAGRIVTLRDVVDEVGRDVVRFIMLTRKNDAPLDFDLARVTEQSKDNPVFYVQYAHARICSVFRNAAEEGLGHLADPAGADLSLLRDPAELLLVREMASFPRVLEGAALHFEPHRIAFYLHDLAGAFHGLWTRGKEEPKLRFLLADQPELTRARLAMLAAVRSVIATGLGLMGVRPVEELH</sequence>
<dbReference type="Gene3D" id="3.40.50.620">
    <property type="entry name" value="HUPs"/>
    <property type="match status" value="1"/>
</dbReference>
<organism evidence="13 14">
    <name type="scientific">Benzoatithermus flavus</name>
    <dbReference type="NCBI Taxonomy" id="3108223"/>
    <lineage>
        <taxon>Bacteria</taxon>
        <taxon>Pseudomonadati</taxon>
        <taxon>Pseudomonadota</taxon>
        <taxon>Alphaproteobacteria</taxon>
        <taxon>Geminicoccales</taxon>
        <taxon>Geminicoccaceae</taxon>
        <taxon>Benzoatithermus</taxon>
    </lineage>
</organism>
<comment type="catalytic activity">
    <reaction evidence="8 9">
        <text>tRNA(Arg) + L-arginine + ATP = L-arginyl-tRNA(Arg) + AMP + diphosphate</text>
        <dbReference type="Rhea" id="RHEA:20301"/>
        <dbReference type="Rhea" id="RHEA-COMP:9658"/>
        <dbReference type="Rhea" id="RHEA-COMP:9673"/>
        <dbReference type="ChEBI" id="CHEBI:30616"/>
        <dbReference type="ChEBI" id="CHEBI:32682"/>
        <dbReference type="ChEBI" id="CHEBI:33019"/>
        <dbReference type="ChEBI" id="CHEBI:78442"/>
        <dbReference type="ChEBI" id="CHEBI:78513"/>
        <dbReference type="ChEBI" id="CHEBI:456215"/>
        <dbReference type="EC" id="6.1.1.19"/>
    </reaction>
</comment>
<evidence type="ECO:0000256" key="1">
    <source>
        <dbReference type="ARBA" id="ARBA00005594"/>
    </source>
</evidence>
<dbReference type="Gene3D" id="3.30.1360.70">
    <property type="entry name" value="Arginyl tRNA synthetase N-terminal domain"/>
    <property type="match status" value="1"/>
</dbReference>
<dbReference type="SUPFAM" id="SSF47323">
    <property type="entry name" value="Anticodon-binding domain of a subclass of class I aminoacyl-tRNA synthetases"/>
    <property type="match status" value="1"/>
</dbReference>
<dbReference type="CDD" id="cd00671">
    <property type="entry name" value="ArgRS_core"/>
    <property type="match status" value="1"/>
</dbReference>
<dbReference type="SMART" id="SM00836">
    <property type="entry name" value="DALR_1"/>
    <property type="match status" value="1"/>
</dbReference>
<evidence type="ECO:0000256" key="5">
    <source>
        <dbReference type="ARBA" id="ARBA00022840"/>
    </source>
</evidence>
<dbReference type="RefSeq" id="WP_418161092.1">
    <property type="nucleotide sequence ID" value="NZ_JBBLZC010000023.1"/>
</dbReference>
<dbReference type="InterPro" id="IPR009080">
    <property type="entry name" value="tRNAsynth_Ia_anticodon-bd"/>
</dbReference>
<evidence type="ECO:0000313" key="14">
    <source>
        <dbReference type="Proteomes" id="UP001375743"/>
    </source>
</evidence>
<dbReference type="SUPFAM" id="SSF55190">
    <property type="entry name" value="Arginyl-tRNA synthetase (ArgRS), N-terminal 'additional' domain"/>
    <property type="match status" value="1"/>
</dbReference>
<dbReference type="EMBL" id="JBBLZC010000023">
    <property type="protein sequence ID" value="MEK0085243.1"/>
    <property type="molecule type" value="Genomic_DNA"/>
</dbReference>
<keyword evidence="13" id="KW-0560">Oxidoreductase</keyword>
<dbReference type="PANTHER" id="PTHR11956:SF5">
    <property type="entry name" value="ARGININE--TRNA LIGASE, CYTOPLASMIC"/>
    <property type="match status" value="1"/>
</dbReference>
<proteinExistence type="inferred from homology"/>
<accession>A0ABU8XVM3</accession>
<dbReference type="SUPFAM" id="SSF52374">
    <property type="entry name" value="Nucleotidylyl transferase"/>
    <property type="match status" value="1"/>
</dbReference>
<evidence type="ECO:0000256" key="9">
    <source>
        <dbReference type="HAMAP-Rule" id="MF_00123"/>
    </source>
</evidence>
<dbReference type="Pfam" id="PF05746">
    <property type="entry name" value="DALR_1"/>
    <property type="match status" value="1"/>
</dbReference>
<dbReference type="GO" id="GO:0016491">
    <property type="term" value="F:oxidoreductase activity"/>
    <property type="evidence" value="ECO:0007669"/>
    <property type="project" value="UniProtKB-KW"/>
</dbReference>
<evidence type="ECO:0000256" key="3">
    <source>
        <dbReference type="ARBA" id="ARBA00022598"/>
    </source>
</evidence>
<dbReference type="InterPro" id="IPR014729">
    <property type="entry name" value="Rossmann-like_a/b/a_fold"/>
</dbReference>
<name>A0ABU8XVM3_9PROT</name>
<dbReference type="PROSITE" id="PS00178">
    <property type="entry name" value="AA_TRNA_LIGASE_I"/>
    <property type="match status" value="1"/>
</dbReference>
<dbReference type="InterPro" id="IPR001278">
    <property type="entry name" value="Arg-tRNA-ligase"/>
</dbReference>
<keyword evidence="6 9" id="KW-0648">Protein biosynthesis</keyword>
<protein>
    <recommendedName>
        <fullName evidence="9">Arginine--tRNA ligase</fullName>
        <ecNumber evidence="9">6.1.1.19</ecNumber>
    </recommendedName>
    <alternativeName>
        <fullName evidence="9">Arginyl-tRNA synthetase</fullName>
        <shortName evidence="9">ArgRS</shortName>
    </alternativeName>
</protein>
<dbReference type="Pfam" id="PF00750">
    <property type="entry name" value="tRNA-synt_1d"/>
    <property type="match status" value="1"/>
</dbReference>
<evidence type="ECO:0000259" key="12">
    <source>
        <dbReference type="SMART" id="SM01016"/>
    </source>
</evidence>
<dbReference type="Pfam" id="PF03485">
    <property type="entry name" value="Arg_tRNA_synt_N"/>
    <property type="match status" value="1"/>
</dbReference>
<evidence type="ECO:0000256" key="6">
    <source>
        <dbReference type="ARBA" id="ARBA00022917"/>
    </source>
</evidence>
<dbReference type="GO" id="GO:0004814">
    <property type="term" value="F:arginine-tRNA ligase activity"/>
    <property type="evidence" value="ECO:0007669"/>
    <property type="project" value="UniProtKB-EC"/>
</dbReference>
<keyword evidence="14" id="KW-1185">Reference proteome</keyword>
<dbReference type="InterPro" id="IPR036695">
    <property type="entry name" value="Arg-tRNA-synth_N_sf"/>
</dbReference>
<dbReference type="Proteomes" id="UP001375743">
    <property type="component" value="Unassembled WGS sequence"/>
</dbReference>
<dbReference type="NCBIfam" id="TIGR00456">
    <property type="entry name" value="argS"/>
    <property type="match status" value="1"/>
</dbReference>
<evidence type="ECO:0000256" key="10">
    <source>
        <dbReference type="RuleBase" id="RU363038"/>
    </source>
</evidence>
<evidence type="ECO:0000256" key="4">
    <source>
        <dbReference type="ARBA" id="ARBA00022741"/>
    </source>
</evidence>
<dbReference type="PRINTS" id="PR01038">
    <property type="entry name" value="TRNASYNTHARG"/>
</dbReference>
<dbReference type="HAMAP" id="MF_00123">
    <property type="entry name" value="Arg_tRNA_synth"/>
    <property type="match status" value="1"/>
</dbReference>